<evidence type="ECO:0000256" key="1">
    <source>
        <dbReference type="ARBA" id="ARBA00023067"/>
    </source>
</evidence>
<proteinExistence type="inferred from homology"/>
<dbReference type="GO" id="GO:0003677">
    <property type="term" value="F:DNA binding"/>
    <property type="evidence" value="ECO:0007669"/>
    <property type="project" value="UniProtKB-KW"/>
</dbReference>
<dbReference type="EMBL" id="UGGU01000003">
    <property type="protein sequence ID" value="STO31382.1"/>
    <property type="molecule type" value="Genomic_DNA"/>
</dbReference>
<accession>A0A377GX92</accession>
<evidence type="ECO:0000313" key="5">
    <source>
        <dbReference type="Proteomes" id="UP000255328"/>
    </source>
</evidence>
<keyword evidence="2" id="KW-0238">DNA-binding</keyword>
<reference evidence="4 5" key="1">
    <citation type="submission" date="2018-06" db="EMBL/GenBank/DDBJ databases">
        <authorList>
            <consortium name="Pathogen Informatics"/>
            <person name="Doyle S."/>
        </authorList>
    </citation>
    <scope>NUCLEOTIDE SEQUENCE [LARGE SCALE GENOMIC DNA]</scope>
    <source>
        <strain evidence="4 5">NCTC10723</strain>
    </source>
</reference>
<sequence>MTKKEFVELYAEKGKVSKKEAERNINLFLETVEESLVKGEEVSFVGWGKWEVVERAGRDVRNPQTQELMRIEPKKAIKFKTGKLLAEKVK</sequence>
<evidence type="ECO:0000313" key="4">
    <source>
        <dbReference type="EMBL" id="STO31382.1"/>
    </source>
</evidence>
<dbReference type="PANTHER" id="PTHR33175">
    <property type="entry name" value="DNA-BINDING PROTEIN HU"/>
    <property type="match status" value="1"/>
</dbReference>
<dbReference type="GO" id="GO:0005829">
    <property type="term" value="C:cytosol"/>
    <property type="evidence" value="ECO:0007669"/>
    <property type="project" value="TreeGrafter"/>
</dbReference>
<name>A0A377GX92_9FUSO</name>
<keyword evidence="5" id="KW-1185">Reference proteome</keyword>
<dbReference type="Proteomes" id="UP000255328">
    <property type="component" value="Unassembled WGS sequence"/>
</dbReference>
<dbReference type="InterPro" id="IPR000119">
    <property type="entry name" value="Hist_DNA-bd"/>
</dbReference>
<protein>
    <submittedName>
        <fullName evidence="4">HB</fullName>
    </submittedName>
</protein>
<dbReference type="GO" id="GO:0030261">
    <property type="term" value="P:chromosome condensation"/>
    <property type="evidence" value="ECO:0007669"/>
    <property type="project" value="UniProtKB-KW"/>
</dbReference>
<dbReference type="Pfam" id="PF00216">
    <property type="entry name" value="Bac_DNA_binding"/>
    <property type="match status" value="1"/>
</dbReference>
<dbReference type="OrthoDB" id="9799835at2"/>
<comment type="similarity">
    <text evidence="3">Belongs to the bacterial histone-like protein family.</text>
</comment>
<dbReference type="RefSeq" id="WP_115269649.1">
    <property type="nucleotide sequence ID" value="NZ_CASFEE010000012.1"/>
</dbReference>
<dbReference type="PRINTS" id="PR01727">
    <property type="entry name" value="DNABINDINGHU"/>
</dbReference>
<dbReference type="SUPFAM" id="SSF47729">
    <property type="entry name" value="IHF-like DNA-binding proteins"/>
    <property type="match status" value="1"/>
</dbReference>
<dbReference type="AlphaFoldDB" id="A0A377GX92"/>
<dbReference type="SMART" id="SM00411">
    <property type="entry name" value="BHL"/>
    <property type="match status" value="1"/>
</dbReference>
<organism evidence="4 5">
    <name type="scientific">Fusobacterium necrogenes</name>
    <dbReference type="NCBI Taxonomy" id="858"/>
    <lineage>
        <taxon>Bacteria</taxon>
        <taxon>Fusobacteriati</taxon>
        <taxon>Fusobacteriota</taxon>
        <taxon>Fusobacteriia</taxon>
        <taxon>Fusobacteriales</taxon>
        <taxon>Fusobacteriaceae</taxon>
        <taxon>Fusobacterium</taxon>
    </lineage>
</organism>
<dbReference type="CDD" id="cd13831">
    <property type="entry name" value="HU"/>
    <property type="match status" value="1"/>
</dbReference>
<evidence type="ECO:0000256" key="2">
    <source>
        <dbReference type="ARBA" id="ARBA00023125"/>
    </source>
</evidence>
<keyword evidence="1" id="KW-0226">DNA condensation</keyword>
<dbReference type="InterPro" id="IPR010992">
    <property type="entry name" value="IHF-like_DNA-bd_dom_sf"/>
</dbReference>
<dbReference type="GO" id="GO:0030527">
    <property type="term" value="F:structural constituent of chromatin"/>
    <property type="evidence" value="ECO:0007669"/>
    <property type="project" value="InterPro"/>
</dbReference>
<gene>
    <name evidence="4" type="primary">hup_1</name>
    <name evidence="4" type="ORF">NCTC10723_00830</name>
</gene>
<dbReference type="Gene3D" id="4.10.520.10">
    <property type="entry name" value="IHF-like DNA-binding proteins"/>
    <property type="match status" value="1"/>
</dbReference>
<evidence type="ECO:0000256" key="3">
    <source>
        <dbReference type="RuleBase" id="RU003939"/>
    </source>
</evidence>
<dbReference type="PANTHER" id="PTHR33175:SF3">
    <property type="entry name" value="DNA-BINDING PROTEIN HU-BETA"/>
    <property type="match status" value="1"/>
</dbReference>